<dbReference type="PANTHER" id="PTHR10039">
    <property type="entry name" value="AMELOGENIN"/>
    <property type="match status" value="1"/>
</dbReference>
<gene>
    <name evidence="3" type="ORF">SLS58_010367</name>
</gene>
<dbReference type="PROSITE" id="PS50837">
    <property type="entry name" value="NACHT"/>
    <property type="match status" value="1"/>
</dbReference>
<proteinExistence type="predicted"/>
<evidence type="ECO:0000313" key="4">
    <source>
        <dbReference type="Proteomes" id="UP001521184"/>
    </source>
</evidence>
<keyword evidence="1" id="KW-0677">Repeat</keyword>
<dbReference type="SUPFAM" id="SSF52540">
    <property type="entry name" value="P-loop containing nucleoside triphosphate hydrolases"/>
    <property type="match status" value="1"/>
</dbReference>
<dbReference type="PANTHER" id="PTHR10039:SF5">
    <property type="entry name" value="NACHT DOMAIN-CONTAINING PROTEIN"/>
    <property type="match status" value="1"/>
</dbReference>
<feature type="domain" description="NACHT" evidence="2">
    <location>
        <begin position="275"/>
        <end position="429"/>
    </location>
</feature>
<evidence type="ECO:0000259" key="2">
    <source>
        <dbReference type="PROSITE" id="PS50837"/>
    </source>
</evidence>
<feature type="non-terminal residue" evidence="3">
    <location>
        <position position="561"/>
    </location>
</feature>
<sequence>MDPATVIGLAASIVQFITFTGQLLSKSREIHSSADGALVENRELEAITTSLQDLSRDISVGSRYSTKADKKLNELCDGCQEVTNELLVLVQKLKGSNSHRGWGSFRQAALSVWKEKEVRALSDRVERYRRQIDTVLLVTLRERIESVDPNAESPENFRLDQKDAWKRKVIDEIRHNDWQHKNEQDMAMFSACFTESAGQHRDFVHKLRILENLRFTDIADRYERIEEAHKRTFEWIFCESDSKSTDSSRSNSPRRHKYAQQSNMNFVEWLKSDRSLFWITGKPGAGKSTLMKYVYNDPRTSALLQPWKGADKLVTASFFFWNSGTVMQMSREGLLRALLYEALQEYPQDIPTLFPERWRHFELFGADPRAWSWIELSKAFESLLATDSKKFFLLIDGLDEFEGACAELASWVIETAARPNVKLCVASRPWLMFEDAFESLPFLRVEDLTAPDMHVLITEKLQSNEMFSRLQNLESKNAQSLVSEILEKAAGVFLWVRLVVLSLLDGLRDGDTMSDLQGRLQKLPADLEDLFQKIFQGLEPEYLKQASRMIRTVVAWKRPLT</sequence>
<comment type="caution">
    <text evidence="3">The sequence shown here is derived from an EMBL/GenBank/DDBJ whole genome shotgun (WGS) entry which is preliminary data.</text>
</comment>
<dbReference type="EMBL" id="JAKEKT020000119">
    <property type="protein sequence ID" value="KAL1635246.1"/>
    <property type="molecule type" value="Genomic_DNA"/>
</dbReference>
<reference evidence="3 4" key="1">
    <citation type="journal article" date="2023" name="Plant Dis.">
        <title>First Report of Diplodia intermedia Causing Canker and Dieback Diseases on Apple Trees in Canada.</title>
        <authorList>
            <person name="Ellouze W."/>
            <person name="Ilyukhin E."/>
            <person name="Sulman M."/>
            <person name="Ali S."/>
        </authorList>
    </citation>
    <scope>NUCLEOTIDE SEQUENCE [LARGE SCALE GENOMIC DNA]</scope>
    <source>
        <strain evidence="3 4">M45-28</strain>
    </source>
</reference>
<name>A0ABR3T791_9PEZI</name>
<organism evidence="3 4">
    <name type="scientific">Diplodia intermedia</name>
    <dbReference type="NCBI Taxonomy" id="856260"/>
    <lineage>
        <taxon>Eukaryota</taxon>
        <taxon>Fungi</taxon>
        <taxon>Dikarya</taxon>
        <taxon>Ascomycota</taxon>
        <taxon>Pezizomycotina</taxon>
        <taxon>Dothideomycetes</taxon>
        <taxon>Dothideomycetes incertae sedis</taxon>
        <taxon>Botryosphaeriales</taxon>
        <taxon>Botryosphaeriaceae</taxon>
        <taxon>Diplodia</taxon>
    </lineage>
</organism>
<protein>
    <recommendedName>
        <fullName evidence="2">NACHT domain-containing protein</fullName>
    </recommendedName>
</protein>
<dbReference type="InterPro" id="IPR027417">
    <property type="entry name" value="P-loop_NTPase"/>
</dbReference>
<dbReference type="Gene3D" id="3.40.50.300">
    <property type="entry name" value="P-loop containing nucleotide triphosphate hydrolases"/>
    <property type="match status" value="1"/>
</dbReference>
<evidence type="ECO:0000313" key="3">
    <source>
        <dbReference type="EMBL" id="KAL1635246.1"/>
    </source>
</evidence>
<dbReference type="Pfam" id="PF24883">
    <property type="entry name" value="NPHP3_N"/>
    <property type="match status" value="1"/>
</dbReference>
<dbReference type="InterPro" id="IPR007111">
    <property type="entry name" value="NACHT_NTPase"/>
</dbReference>
<evidence type="ECO:0000256" key="1">
    <source>
        <dbReference type="ARBA" id="ARBA00022737"/>
    </source>
</evidence>
<keyword evidence="4" id="KW-1185">Reference proteome</keyword>
<dbReference type="Proteomes" id="UP001521184">
    <property type="component" value="Unassembled WGS sequence"/>
</dbReference>
<dbReference type="InterPro" id="IPR056884">
    <property type="entry name" value="NPHP3-like_N"/>
</dbReference>
<accession>A0ABR3T791</accession>